<evidence type="ECO:0000256" key="2">
    <source>
        <dbReference type="SAM" id="Phobius"/>
    </source>
</evidence>
<evidence type="ECO:0000313" key="4">
    <source>
        <dbReference type="EMBL" id="GCC52869.1"/>
    </source>
</evidence>
<dbReference type="Gene3D" id="2.40.30.170">
    <property type="match status" value="1"/>
</dbReference>
<dbReference type="PANTHER" id="PTHR30386:SF28">
    <property type="entry name" value="EXPORTED PROTEIN"/>
    <property type="match status" value="1"/>
</dbReference>
<gene>
    <name evidence="4" type="ORF">SanaruYs_31080</name>
</gene>
<reference evidence="4 5" key="1">
    <citation type="submission" date="2018-11" db="EMBL/GenBank/DDBJ databases">
        <title>Chryseotalea sanarue gen. nov., sp., nov., a member of the family Cytophagaceae, isolated from a brackish lake in Hamamatsu Japan.</title>
        <authorList>
            <person name="Maejima Y."/>
            <person name="Iino T."/>
            <person name="Muraguchi Y."/>
            <person name="Fukuda K."/>
            <person name="Ohkuma M."/>
            <person name="Moriuchi R."/>
            <person name="Dohra H."/>
            <person name="Kimbara K."/>
            <person name="Shintani M."/>
        </authorList>
    </citation>
    <scope>NUCLEOTIDE SEQUENCE [LARGE SCALE GENOMIC DNA]</scope>
    <source>
        <strain evidence="4 5">Ys</strain>
    </source>
</reference>
<keyword evidence="2" id="KW-0812">Transmembrane</keyword>
<feature type="coiled-coil region" evidence="1">
    <location>
        <begin position="167"/>
        <end position="194"/>
    </location>
</feature>
<protein>
    <recommendedName>
        <fullName evidence="3">AprE-like beta-barrel domain-containing protein</fullName>
    </recommendedName>
</protein>
<comment type="caution">
    <text evidence="4">The sequence shown here is derived from an EMBL/GenBank/DDBJ whole genome shotgun (WGS) entry which is preliminary data.</text>
</comment>
<dbReference type="PANTHER" id="PTHR30386">
    <property type="entry name" value="MEMBRANE FUSION SUBUNIT OF EMRAB-TOLC MULTIDRUG EFFLUX PUMP"/>
    <property type="match status" value="1"/>
</dbReference>
<evidence type="ECO:0000259" key="3">
    <source>
        <dbReference type="Pfam" id="PF26002"/>
    </source>
</evidence>
<dbReference type="Pfam" id="PF26002">
    <property type="entry name" value="Beta-barrel_AprE"/>
    <property type="match status" value="1"/>
</dbReference>
<keyword evidence="5" id="KW-1185">Reference proteome</keyword>
<evidence type="ECO:0000313" key="5">
    <source>
        <dbReference type="Proteomes" id="UP000288227"/>
    </source>
</evidence>
<sequence>MEEFESDNRSEAVRDYLEKMPRVIIRIGTYVIAAIFILISALTILIQYPTIVKSDFRLTSKVSIKPVIVRSNGRLEKLFVKESEVVLKGQILGWVESSANHQEILDLEKELSVISELFFRNEFNKFSENRLADFKSLGEIQMLYQEFQQHYTKVILLYSDKFYESQRNILLADLNELNKMKRTLEEQGQLFKRDSELASNEFLINQKLYNEKVITSMDIDREESKSLAKKIPLKNLEMLIINNNSLILKKQGELLDLERNLFEDTEKFKQSLNSLVSSIVAWRKEFLLVSPSNGIIHFSGILQESQYLTINSEVFYVGPSSSSFFGEINIPQNNFGKVQIGQRVIIKLHGYPYEEFGTMEGSISSIAEFSKSNKDFFYATVSLRENLRNSKVKDITLKDGMLATAEIITEDLTLAERIFYSFKKNLSSR</sequence>
<dbReference type="InterPro" id="IPR050739">
    <property type="entry name" value="MFP"/>
</dbReference>
<organism evidence="4 5">
    <name type="scientific">Chryseotalea sanaruensis</name>
    <dbReference type="NCBI Taxonomy" id="2482724"/>
    <lineage>
        <taxon>Bacteria</taxon>
        <taxon>Pseudomonadati</taxon>
        <taxon>Bacteroidota</taxon>
        <taxon>Cytophagia</taxon>
        <taxon>Cytophagales</taxon>
        <taxon>Chryseotaleaceae</taxon>
        <taxon>Chryseotalea</taxon>
    </lineage>
</organism>
<keyword evidence="2" id="KW-0472">Membrane</keyword>
<proteinExistence type="predicted"/>
<dbReference type="RefSeq" id="WP_127123509.1">
    <property type="nucleotide sequence ID" value="NZ_BHXQ01000005.1"/>
</dbReference>
<name>A0A401UDB7_9BACT</name>
<dbReference type="OrthoDB" id="7057889at2"/>
<dbReference type="InterPro" id="IPR058982">
    <property type="entry name" value="Beta-barrel_AprE"/>
</dbReference>
<keyword evidence="1" id="KW-0175">Coiled coil</keyword>
<dbReference type="AlphaFoldDB" id="A0A401UDB7"/>
<dbReference type="Proteomes" id="UP000288227">
    <property type="component" value="Unassembled WGS sequence"/>
</dbReference>
<feature type="domain" description="AprE-like beta-barrel" evidence="3">
    <location>
        <begin position="327"/>
        <end position="409"/>
    </location>
</feature>
<dbReference type="EMBL" id="BHXQ01000005">
    <property type="protein sequence ID" value="GCC52869.1"/>
    <property type="molecule type" value="Genomic_DNA"/>
</dbReference>
<dbReference type="PRINTS" id="PR01490">
    <property type="entry name" value="RTXTOXIND"/>
</dbReference>
<evidence type="ECO:0000256" key="1">
    <source>
        <dbReference type="SAM" id="Coils"/>
    </source>
</evidence>
<keyword evidence="2" id="KW-1133">Transmembrane helix</keyword>
<accession>A0A401UDB7</accession>
<feature type="transmembrane region" description="Helical" evidence="2">
    <location>
        <begin position="23"/>
        <end position="48"/>
    </location>
</feature>